<dbReference type="STRING" id="84022.CACET_c27260"/>
<gene>
    <name evidence="1" type="ORF">CACET_c27260</name>
</gene>
<dbReference type="PATRIC" id="fig|84022.5.peg.662"/>
<accession>A0A0D8I982</accession>
<dbReference type="RefSeq" id="WP_044825205.1">
    <property type="nucleotide sequence ID" value="NZ_CP009687.1"/>
</dbReference>
<dbReference type="OrthoDB" id="1957476at2"/>
<dbReference type="AlphaFoldDB" id="A0A0D8I982"/>
<organism evidence="1 2">
    <name type="scientific">Clostridium aceticum</name>
    <dbReference type="NCBI Taxonomy" id="84022"/>
    <lineage>
        <taxon>Bacteria</taxon>
        <taxon>Bacillati</taxon>
        <taxon>Bacillota</taxon>
        <taxon>Clostridia</taxon>
        <taxon>Eubacteriales</taxon>
        <taxon>Clostridiaceae</taxon>
        <taxon>Clostridium</taxon>
    </lineage>
</organism>
<sequence length="203" mass="23062">MGFRYDIRHLSSQAQHTINSRETNSKLLKQSSKKEIEHDMKKIHNIAIFAKLGLDATATYNGLETLKIYEEFCIKNKAVWFSTNSLSTGMSQKKRQEFIKTIKEDSIVEIYFAVGKGSDGKNDIVYRGEVLDIQTDAQGISSPDKNLTPEVWQQLINKIWIKLESVKPSNGVTSNDFIVESTGNSLSDIISRSQYQFGYIKNK</sequence>
<keyword evidence="2" id="KW-1185">Reference proteome</keyword>
<dbReference type="Proteomes" id="UP000035704">
    <property type="component" value="Chromosome"/>
</dbReference>
<evidence type="ECO:0000313" key="1">
    <source>
        <dbReference type="EMBL" id="AKL96171.1"/>
    </source>
</evidence>
<evidence type="ECO:0000313" key="2">
    <source>
        <dbReference type="Proteomes" id="UP000035704"/>
    </source>
</evidence>
<dbReference type="EMBL" id="CP009687">
    <property type="protein sequence ID" value="AKL96171.1"/>
    <property type="molecule type" value="Genomic_DNA"/>
</dbReference>
<protein>
    <submittedName>
        <fullName evidence="1">Uncharacterized protein</fullName>
    </submittedName>
</protein>
<proteinExistence type="predicted"/>
<name>A0A0D8I982_9CLOT</name>
<dbReference type="KEGG" id="cace:CACET_c27260"/>
<reference evidence="1 2" key="1">
    <citation type="submission" date="2014-10" db="EMBL/GenBank/DDBJ databases">
        <title>Genome sequence of Clostridium aceticum DSM 1496.</title>
        <authorList>
            <person name="Poehlein A."/>
            <person name="Schiel-Bengelsdorf B."/>
            <person name="Gottschalk G."/>
            <person name="Duerre P."/>
            <person name="Daniel R."/>
        </authorList>
    </citation>
    <scope>NUCLEOTIDE SEQUENCE [LARGE SCALE GENOMIC DNA]</scope>
    <source>
        <strain evidence="1 2">DSM 1496</strain>
    </source>
</reference>